<evidence type="ECO:0000313" key="9">
    <source>
        <dbReference type="EMBL" id="AIF83688.1"/>
    </source>
</evidence>
<dbReference type="HOGENOM" id="CLU_035017_0_0_2"/>
<feature type="domain" description="AB hydrolase-1" evidence="8">
    <location>
        <begin position="114"/>
        <end position="360"/>
    </location>
</feature>
<evidence type="ECO:0000313" key="10">
    <source>
        <dbReference type="Proteomes" id="UP000028194"/>
    </source>
</evidence>
<accession>A0A075MR65</accession>
<protein>
    <recommendedName>
        <fullName evidence="2">Poly(3-hydroxyalkanoate) polymerase subunit PhaC</fullName>
    </recommendedName>
    <alternativeName>
        <fullName evidence="6">PHB synthase subunit PhaC</fullName>
    </alternativeName>
</protein>
<evidence type="ECO:0000256" key="6">
    <source>
        <dbReference type="ARBA" id="ARBA00033356"/>
    </source>
</evidence>
<dbReference type="Proteomes" id="UP000028194">
    <property type="component" value="Chromosome"/>
</dbReference>
<keyword evidence="10" id="KW-1185">Reference proteome</keyword>
<dbReference type="STRING" id="1459636.NTE_01626"/>
<dbReference type="InterPro" id="IPR029058">
    <property type="entry name" value="AB_hydrolase_fold"/>
</dbReference>
<dbReference type="NCBIfam" id="TIGR01836">
    <property type="entry name" value="PHA_synth_III_C"/>
    <property type="match status" value="1"/>
</dbReference>
<feature type="compositionally biased region" description="Low complexity" evidence="7">
    <location>
        <begin position="13"/>
        <end position="31"/>
    </location>
</feature>
<dbReference type="RefSeq" id="WP_148700413.1">
    <property type="nucleotide sequence ID" value="NZ_CP007174.1"/>
</dbReference>
<evidence type="ECO:0000256" key="3">
    <source>
        <dbReference type="ARBA" id="ARBA00022679"/>
    </source>
</evidence>
<dbReference type="InterPro" id="IPR010125">
    <property type="entry name" value="PHA_synth_III_C"/>
</dbReference>
<evidence type="ECO:0000256" key="7">
    <source>
        <dbReference type="SAM" id="MobiDB-lite"/>
    </source>
</evidence>
<dbReference type="Pfam" id="PF00561">
    <property type="entry name" value="Abhydrolase_1"/>
    <property type="match status" value="1"/>
</dbReference>
<feature type="compositionally biased region" description="Polar residues" evidence="7">
    <location>
        <begin position="1"/>
        <end position="12"/>
    </location>
</feature>
<keyword evidence="5 9" id="KW-0012">Acyltransferase</keyword>
<dbReference type="UniPathway" id="UPA00917"/>
<dbReference type="KEGG" id="nev:NTE_01626"/>
<dbReference type="InterPro" id="IPR000073">
    <property type="entry name" value="AB_hydrolase_1"/>
</dbReference>
<dbReference type="GeneID" id="41597403"/>
<evidence type="ECO:0000256" key="1">
    <source>
        <dbReference type="ARBA" id="ARBA00004683"/>
    </source>
</evidence>
<keyword evidence="3 9" id="KW-0808">Transferase</keyword>
<organism evidence="9 10">
    <name type="scientific">Candidatus Nitrososphaera evergladensis SR1</name>
    <dbReference type="NCBI Taxonomy" id="1459636"/>
    <lineage>
        <taxon>Archaea</taxon>
        <taxon>Nitrososphaerota</taxon>
        <taxon>Nitrososphaeria</taxon>
        <taxon>Nitrososphaerales</taxon>
        <taxon>Nitrososphaeraceae</taxon>
        <taxon>Nitrososphaera</taxon>
    </lineage>
</organism>
<proteinExistence type="predicted"/>
<dbReference type="Gene3D" id="3.40.50.1820">
    <property type="entry name" value="alpha/beta hydrolase"/>
    <property type="match status" value="1"/>
</dbReference>
<dbReference type="PANTHER" id="PTHR36837">
    <property type="entry name" value="POLY(3-HYDROXYALKANOATE) POLYMERASE SUBUNIT PHAC"/>
    <property type="match status" value="1"/>
</dbReference>
<dbReference type="EMBL" id="CP007174">
    <property type="protein sequence ID" value="AIF83688.1"/>
    <property type="molecule type" value="Genomic_DNA"/>
</dbReference>
<dbReference type="InterPro" id="IPR051321">
    <property type="entry name" value="PHA/PHB_synthase"/>
</dbReference>
<evidence type="ECO:0000256" key="2">
    <source>
        <dbReference type="ARBA" id="ARBA00019065"/>
    </source>
</evidence>
<evidence type="ECO:0000256" key="4">
    <source>
        <dbReference type="ARBA" id="ARBA00022752"/>
    </source>
</evidence>
<dbReference type="AlphaFoldDB" id="A0A075MR65"/>
<gene>
    <name evidence="9" type="ORF">NTE_01626</name>
</gene>
<dbReference type="SUPFAM" id="SSF53474">
    <property type="entry name" value="alpha/beta-Hydrolases"/>
    <property type="match status" value="1"/>
</dbReference>
<dbReference type="OrthoDB" id="202878at2157"/>
<comment type="pathway">
    <text evidence="1">Biopolymer metabolism; poly-(R)-3-hydroxybutanoate biosynthesis.</text>
</comment>
<evidence type="ECO:0000256" key="5">
    <source>
        <dbReference type="ARBA" id="ARBA00023315"/>
    </source>
</evidence>
<reference evidence="9 10" key="1">
    <citation type="journal article" date="2014" name="PLoS ONE">
        <title>Genome Sequence of Candidatus Nitrososphaera evergladensis from Group I.1b Enriched from Everglades Soil Reveals Novel Genomic Features of the Ammonia-Oxidizing Archaea.</title>
        <authorList>
            <person name="Zhalnina K.V."/>
            <person name="Dias R."/>
            <person name="Leonard M.T."/>
            <person name="Dorr de Quadros P."/>
            <person name="Camargo F.A."/>
            <person name="Drew J.C."/>
            <person name="Farmerie W.G."/>
            <person name="Daroub S.H."/>
            <person name="Triplett E.W."/>
        </authorList>
    </citation>
    <scope>NUCLEOTIDE SEQUENCE [LARGE SCALE GENOMIC DNA]</scope>
    <source>
        <strain evidence="9 10">SR1</strain>
    </source>
</reference>
<dbReference type="GO" id="GO:0042619">
    <property type="term" value="P:poly-hydroxybutyrate biosynthetic process"/>
    <property type="evidence" value="ECO:0007669"/>
    <property type="project" value="UniProtKB-KW"/>
</dbReference>
<evidence type="ECO:0000259" key="8">
    <source>
        <dbReference type="Pfam" id="PF00561"/>
    </source>
</evidence>
<name>A0A075MR65_9ARCH</name>
<sequence length="383" mass="43570">MTQQETLPNKSEQQQQPQQPQSPVATTQPPAKIKPAEDLTREVQENFRKIEKTREILYTAGKVQVGQTPHEILAETRAYRLLHYQPLVNKTFKTPILAVYALINRSYVLDLQPDKSWIRSLLTQGFDVYLIDWKDPSTVDKYLTFDDYVNGYIDDCVNIVLKKSKTDKLTLHGYCMGASMSIMYTALHQEKVRNLAVIAPVIDTEKDSTVIGNMAKHMDVAKMVDTIGNLPPEQLFACYSALKPFKQGVAKYFNLVQNIDNEPFVGNFLRIEKWLYDTPPIAGETFREWISDIYQDNLLAKNEFYLGDLVIDLSKITVPLLNLVADEDHLVSPECSVPLNDMVSSADKRLMRFHTGHVGLIASSYSQNNVLPKVGQWLKARSQ</sequence>
<keyword evidence="4" id="KW-0583">PHB biosynthesis</keyword>
<dbReference type="PANTHER" id="PTHR36837:SF2">
    <property type="entry name" value="POLY(3-HYDROXYALKANOATE) POLYMERASE SUBUNIT PHAC"/>
    <property type="match status" value="1"/>
</dbReference>
<dbReference type="eggNOG" id="arCOG06344">
    <property type="taxonomic scope" value="Archaea"/>
</dbReference>
<dbReference type="GO" id="GO:0016746">
    <property type="term" value="F:acyltransferase activity"/>
    <property type="evidence" value="ECO:0007669"/>
    <property type="project" value="UniProtKB-KW"/>
</dbReference>
<feature type="region of interest" description="Disordered" evidence="7">
    <location>
        <begin position="1"/>
        <end position="36"/>
    </location>
</feature>